<keyword evidence="8 9" id="KW-0315">Glutamine amidotransferase</keyword>
<feature type="domain" description="GMPS ATP-PPase" evidence="11">
    <location>
        <begin position="197"/>
        <end position="390"/>
    </location>
</feature>
<dbReference type="PRINTS" id="PR00096">
    <property type="entry name" value="GATASE"/>
</dbReference>
<dbReference type="EC" id="6.3.5.2" evidence="9"/>
<keyword evidence="13" id="KW-1185">Reference proteome</keyword>
<keyword evidence="5 9" id="KW-0332">GMP biosynthesis</keyword>
<comment type="pathway">
    <text evidence="2 9">Purine metabolism; GMP biosynthesis; GMP from XMP (L-Gln route): step 1/1.</text>
</comment>
<dbReference type="Proteomes" id="UP001523566">
    <property type="component" value="Unassembled WGS sequence"/>
</dbReference>
<dbReference type="Pfam" id="PF00117">
    <property type="entry name" value="GATase"/>
    <property type="match status" value="1"/>
</dbReference>
<dbReference type="GO" id="GO:0003922">
    <property type="term" value="F:GMP synthase (glutamine-hydrolyzing) activity"/>
    <property type="evidence" value="ECO:0007669"/>
    <property type="project" value="UniProtKB-EC"/>
</dbReference>
<dbReference type="CDD" id="cd01742">
    <property type="entry name" value="GATase1_GMP_Synthase"/>
    <property type="match status" value="1"/>
</dbReference>
<dbReference type="SUPFAM" id="SSF52402">
    <property type="entry name" value="Adenine nucleotide alpha hydrolases-like"/>
    <property type="match status" value="1"/>
</dbReference>
<dbReference type="NCBIfam" id="TIGR00888">
    <property type="entry name" value="guaA_Nterm"/>
    <property type="match status" value="1"/>
</dbReference>
<feature type="active site" description="Nucleophile" evidence="9">
    <location>
        <position position="82"/>
    </location>
</feature>
<dbReference type="NCBIfam" id="NF000848">
    <property type="entry name" value="PRK00074.1"/>
    <property type="match status" value="1"/>
</dbReference>
<evidence type="ECO:0000256" key="3">
    <source>
        <dbReference type="ARBA" id="ARBA00022598"/>
    </source>
</evidence>
<evidence type="ECO:0000256" key="1">
    <source>
        <dbReference type="ARBA" id="ARBA00002332"/>
    </source>
</evidence>
<dbReference type="InterPro" id="IPR017926">
    <property type="entry name" value="GATASE"/>
</dbReference>
<keyword evidence="4 9" id="KW-0547">Nucleotide-binding</keyword>
<dbReference type="RefSeq" id="WP_262066949.1">
    <property type="nucleotide sequence ID" value="NZ_JAMXOD010000019.1"/>
</dbReference>
<dbReference type="InterPro" id="IPR001674">
    <property type="entry name" value="GMP_synth_C"/>
</dbReference>
<gene>
    <name evidence="9 12" type="primary">guaA</name>
    <name evidence="12" type="ORF">NK125_12150</name>
</gene>
<dbReference type="InterPro" id="IPR022955">
    <property type="entry name" value="GMP_synthase"/>
</dbReference>
<comment type="function">
    <text evidence="1 9">Catalyzes the synthesis of GMP from XMP.</text>
</comment>
<sequence>MKKERIIVIDFGGQYNQLIARRVREANVYCEIYSYKTDFEKIKALNPKGIILTGGPNSVYEVGGPTYTKELFELGIPVLGICYGAQLMSYLLGGKVETAKAAEYGKTDIIIDCPSSKIFKNVPTNTVGWMSHFDYISAPADGFTITAHTDNCPVAAAEDEEKKLYAVQWHPEVLHSIHGKEVLQNFVYDICGCVGDWKMDSFVTESIAQIKEKVGDGKVLCALSGGVDSSVAAVMLSKAIGNQLTCVFVDHGLLRKNEGDEVEEVFGPEGHYDLNFIRVNAQERFYGKLAGVTEPEQKRKIIGEEFIRVFEEEAKKIGTVDFLVQGTIYPDVVESGLGGESEVIKSHHNVGGLPDYVDFKEIIEPLRDLFKDEVRKAGLELGIPENLVYRQPFPGPGLGIRIIGEVNADRVKIVQDADAIYREEVAKAGVADELGQYFAALTNMQSVGVMGDERTYDYAVALRAVNTVDFMTAEASEIPWDVLHKVTSRIINEVDHVNRVLYDLTSKPPGTIEFE</sequence>
<comment type="catalytic activity">
    <reaction evidence="9">
        <text>XMP + L-glutamine + ATP + H2O = GMP + L-glutamate + AMP + diphosphate + 2 H(+)</text>
        <dbReference type="Rhea" id="RHEA:11680"/>
        <dbReference type="ChEBI" id="CHEBI:15377"/>
        <dbReference type="ChEBI" id="CHEBI:15378"/>
        <dbReference type="ChEBI" id="CHEBI:29985"/>
        <dbReference type="ChEBI" id="CHEBI:30616"/>
        <dbReference type="ChEBI" id="CHEBI:33019"/>
        <dbReference type="ChEBI" id="CHEBI:57464"/>
        <dbReference type="ChEBI" id="CHEBI:58115"/>
        <dbReference type="ChEBI" id="CHEBI:58359"/>
        <dbReference type="ChEBI" id="CHEBI:456215"/>
        <dbReference type="EC" id="6.3.5.2"/>
    </reaction>
</comment>
<dbReference type="InterPro" id="IPR014729">
    <property type="entry name" value="Rossmann-like_a/b/a_fold"/>
</dbReference>
<feature type="active site" evidence="9">
    <location>
        <position position="170"/>
    </location>
</feature>
<accession>A0ABT1EBF7</accession>
<dbReference type="Gene3D" id="3.40.50.620">
    <property type="entry name" value="HUPs"/>
    <property type="match status" value="1"/>
</dbReference>
<comment type="subunit">
    <text evidence="9">Homodimer.</text>
</comment>
<organism evidence="12 13">
    <name type="scientific">Aequitasia blattaphilus</name>
    <dbReference type="NCBI Taxonomy" id="2949332"/>
    <lineage>
        <taxon>Bacteria</taxon>
        <taxon>Bacillati</taxon>
        <taxon>Bacillota</taxon>
        <taxon>Clostridia</taxon>
        <taxon>Lachnospirales</taxon>
        <taxon>Lachnospiraceae</taxon>
        <taxon>Aequitasia</taxon>
    </lineage>
</organism>
<dbReference type="Pfam" id="PF03054">
    <property type="entry name" value="tRNA_Me_trans"/>
    <property type="match status" value="1"/>
</dbReference>
<dbReference type="SUPFAM" id="SSF54810">
    <property type="entry name" value="GMP synthetase C-terminal dimerisation domain"/>
    <property type="match status" value="1"/>
</dbReference>
<evidence type="ECO:0000256" key="9">
    <source>
        <dbReference type="HAMAP-Rule" id="MF_00344"/>
    </source>
</evidence>
<dbReference type="EMBL" id="JAMZFW010000019">
    <property type="protein sequence ID" value="MCP1103165.1"/>
    <property type="molecule type" value="Genomic_DNA"/>
</dbReference>
<evidence type="ECO:0000256" key="6">
    <source>
        <dbReference type="ARBA" id="ARBA00022755"/>
    </source>
</evidence>
<dbReference type="PROSITE" id="PS51273">
    <property type="entry name" value="GATASE_TYPE_1"/>
    <property type="match status" value="1"/>
</dbReference>
<keyword evidence="7 9" id="KW-0067">ATP-binding</keyword>
<dbReference type="PANTHER" id="PTHR11922:SF2">
    <property type="entry name" value="GMP SYNTHASE [GLUTAMINE-HYDROLYZING]"/>
    <property type="match status" value="1"/>
</dbReference>
<dbReference type="PROSITE" id="PS51553">
    <property type="entry name" value="GMPS_ATP_PPASE"/>
    <property type="match status" value="1"/>
</dbReference>
<evidence type="ECO:0000256" key="10">
    <source>
        <dbReference type="PROSITE-ProRule" id="PRU00886"/>
    </source>
</evidence>
<feature type="active site" evidence="9">
    <location>
        <position position="172"/>
    </location>
</feature>
<feature type="binding site" evidence="10">
    <location>
        <begin position="224"/>
        <end position="230"/>
    </location>
    <ligand>
        <name>ATP</name>
        <dbReference type="ChEBI" id="CHEBI:30616"/>
    </ligand>
</feature>
<evidence type="ECO:0000313" key="13">
    <source>
        <dbReference type="Proteomes" id="UP001523566"/>
    </source>
</evidence>
<dbReference type="PRINTS" id="PR00099">
    <property type="entry name" value="CPSGATASE"/>
</dbReference>
<dbReference type="InterPro" id="IPR025777">
    <property type="entry name" value="GMPS_ATP_PPase_dom"/>
</dbReference>
<keyword evidence="6 9" id="KW-0658">Purine biosynthesis</keyword>
<protein>
    <recommendedName>
        <fullName evidence="9">GMP synthase [glutamine-hydrolyzing]</fullName>
        <ecNumber evidence="9">6.3.5.2</ecNumber>
    </recommendedName>
    <alternativeName>
        <fullName evidence="9">GMP synthetase</fullName>
    </alternativeName>
    <alternativeName>
        <fullName evidence="9">Glutamine amidotransferase</fullName>
    </alternativeName>
</protein>
<dbReference type="HAMAP" id="MF_00344">
    <property type="entry name" value="GMP_synthase"/>
    <property type="match status" value="1"/>
</dbReference>
<dbReference type="NCBIfam" id="TIGR00884">
    <property type="entry name" value="guaA_Cterm"/>
    <property type="match status" value="1"/>
</dbReference>
<dbReference type="PANTHER" id="PTHR11922">
    <property type="entry name" value="GMP SYNTHASE-RELATED"/>
    <property type="match status" value="1"/>
</dbReference>
<evidence type="ECO:0000256" key="8">
    <source>
        <dbReference type="ARBA" id="ARBA00022962"/>
    </source>
</evidence>
<evidence type="ECO:0000313" key="12">
    <source>
        <dbReference type="EMBL" id="MCP1103165.1"/>
    </source>
</evidence>
<comment type="caution">
    <text evidence="12">The sequence shown here is derived from an EMBL/GenBank/DDBJ whole genome shotgun (WGS) entry which is preliminary data.</text>
</comment>
<dbReference type="InterPro" id="IPR004739">
    <property type="entry name" value="GMP_synth_GATase"/>
</dbReference>
<dbReference type="Pfam" id="PF00958">
    <property type="entry name" value="GMP_synt_C"/>
    <property type="match status" value="1"/>
</dbReference>
<dbReference type="InterPro" id="IPR029062">
    <property type="entry name" value="Class_I_gatase-like"/>
</dbReference>
<evidence type="ECO:0000256" key="2">
    <source>
        <dbReference type="ARBA" id="ARBA00005153"/>
    </source>
</evidence>
<dbReference type="SUPFAM" id="SSF52317">
    <property type="entry name" value="Class I glutamine amidotransferase-like"/>
    <property type="match status" value="1"/>
</dbReference>
<reference evidence="12 13" key="1">
    <citation type="journal article" date="2022" name="Genome Biol. Evol.">
        <title>Host diet, physiology and behaviors set the stage for Lachnospiraceae cladogenesis.</title>
        <authorList>
            <person name="Vera-Ponce De Leon A."/>
            <person name="Schneider M."/>
            <person name="Jahnes B.C."/>
            <person name="Sadowski V."/>
            <person name="Camuy-Velez L.A."/>
            <person name="Duan J."/>
            <person name="Sabree Z.L."/>
        </authorList>
    </citation>
    <scope>NUCLEOTIDE SEQUENCE [LARGE SCALE GENOMIC DNA]</scope>
    <source>
        <strain evidence="12 13">PAL113</strain>
    </source>
</reference>
<evidence type="ECO:0000256" key="7">
    <source>
        <dbReference type="ARBA" id="ARBA00022840"/>
    </source>
</evidence>
<keyword evidence="3 9" id="KW-0436">Ligase</keyword>
<evidence type="ECO:0000256" key="4">
    <source>
        <dbReference type="ARBA" id="ARBA00022741"/>
    </source>
</evidence>
<proteinExistence type="inferred from homology"/>
<dbReference type="Gene3D" id="3.40.50.880">
    <property type="match status" value="1"/>
</dbReference>
<name>A0ABT1EBF7_9FIRM</name>
<dbReference type="Gene3D" id="3.30.300.10">
    <property type="match status" value="1"/>
</dbReference>
<dbReference type="CDD" id="cd01997">
    <property type="entry name" value="GMP_synthase_C"/>
    <property type="match status" value="1"/>
</dbReference>
<evidence type="ECO:0000256" key="5">
    <source>
        <dbReference type="ARBA" id="ARBA00022749"/>
    </source>
</evidence>
<evidence type="ECO:0000259" key="11">
    <source>
        <dbReference type="PROSITE" id="PS51553"/>
    </source>
</evidence>